<dbReference type="RefSeq" id="WP_127743552.1">
    <property type="nucleotide sequence ID" value="NZ_SACN01000001.1"/>
</dbReference>
<dbReference type="Proteomes" id="UP000282971">
    <property type="component" value="Unassembled WGS sequence"/>
</dbReference>
<organism evidence="1 2">
    <name type="scientific">Sphingomonas crocodyli</name>
    <dbReference type="NCBI Taxonomy" id="1979270"/>
    <lineage>
        <taxon>Bacteria</taxon>
        <taxon>Pseudomonadati</taxon>
        <taxon>Pseudomonadota</taxon>
        <taxon>Alphaproteobacteria</taxon>
        <taxon>Sphingomonadales</taxon>
        <taxon>Sphingomonadaceae</taxon>
        <taxon>Sphingomonas</taxon>
    </lineage>
</organism>
<dbReference type="Pfam" id="PF13177">
    <property type="entry name" value="DNA_pol3_delta2"/>
    <property type="match status" value="1"/>
</dbReference>
<gene>
    <name evidence="1" type="ORF">EOD43_10455</name>
</gene>
<sequence>MSLIGHREEISAFREALDSGRIHHGWLLAGPQGVGKARFALAAATRMLAEAAGPPVSLPGLDVPTTHPIANYVTQGSHPDLKILARLPKDKSEELARSISIDQVRSLQSMFATTPSFSQRRVVIIDAIDDLERPAANALLKNLEEPPAGTIFLLVSHAPGRLLPTIRSRCRLLRFGRLSDSEMARAIAEADPELPTAEVDALVAVGEGSPGRALGFAGLDIAALDATMDALASKGDPTNALRSDLARKLGLKAAQPRYEAFLERVPARIAAEAKRRHGQAGTDAIALWEQARAIGDSAVRLSLDPQTTVFELGTLLTRLAA</sequence>
<dbReference type="SUPFAM" id="SSF52540">
    <property type="entry name" value="P-loop containing nucleoside triphosphate hydrolases"/>
    <property type="match status" value="1"/>
</dbReference>
<accession>A0A437M9G4</accession>
<evidence type="ECO:0000313" key="1">
    <source>
        <dbReference type="EMBL" id="RVT94246.1"/>
    </source>
</evidence>
<proteinExistence type="predicted"/>
<name>A0A437M9G4_9SPHN</name>
<keyword evidence="2" id="KW-1185">Reference proteome</keyword>
<reference evidence="1 2" key="1">
    <citation type="submission" date="2019-01" db="EMBL/GenBank/DDBJ databases">
        <authorList>
            <person name="Chen W.-M."/>
        </authorList>
    </citation>
    <scope>NUCLEOTIDE SEQUENCE [LARGE SCALE GENOMIC DNA]</scope>
    <source>
        <strain evidence="1 2">CCP-7</strain>
    </source>
</reference>
<dbReference type="PANTHER" id="PTHR11669:SF8">
    <property type="entry name" value="DNA POLYMERASE III SUBUNIT DELTA"/>
    <property type="match status" value="1"/>
</dbReference>
<dbReference type="Gene3D" id="3.40.50.300">
    <property type="entry name" value="P-loop containing nucleotide triphosphate hydrolases"/>
    <property type="match status" value="1"/>
</dbReference>
<dbReference type="InterPro" id="IPR027417">
    <property type="entry name" value="P-loop_NTPase"/>
</dbReference>
<evidence type="ECO:0000313" key="2">
    <source>
        <dbReference type="Proteomes" id="UP000282971"/>
    </source>
</evidence>
<protein>
    <submittedName>
        <fullName evidence="1">AAA family ATPase</fullName>
    </submittedName>
</protein>
<dbReference type="EMBL" id="SACN01000001">
    <property type="protein sequence ID" value="RVT94246.1"/>
    <property type="molecule type" value="Genomic_DNA"/>
</dbReference>
<comment type="caution">
    <text evidence="1">The sequence shown here is derived from an EMBL/GenBank/DDBJ whole genome shotgun (WGS) entry which is preliminary data.</text>
</comment>
<dbReference type="InterPro" id="IPR050238">
    <property type="entry name" value="DNA_Rep/Repair_Clamp_Loader"/>
</dbReference>
<dbReference type="GO" id="GO:0009360">
    <property type="term" value="C:DNA polymerase III complex"/>
    <property type="evidence" value="ECO:0007669"/>
    <property type="project" value="TreeGrafter"/>
</dbReference>
<dbReference type="PANTHER" id="PTHR11669">
    <property type="entry name" value="REPLICATION FACTOR C / DNA POLYMERASE III GAMMA-TAU SUBUNIT"/>
    <property type="match status" value="1"/>
</dbReference>
<dbReference type="GO" id="GO:0006261">
    <property type="term" value="P:DNA-templated DNA replication"/>
    <property type="evidence" value="ECO:0007669"/>
    <property type="project" value="TreeGrafter"/>
</dbReference>
<dbReference type="OrthoDB" id="9811073at2"/>
<dbReference type="AlphaFoldDB" id="A0A437M9G4"/>